<evidence type="ECO:0000313" key="4">
    <source>
        <dbReference type="Proteomes" id="UP000284177"/>
    </source>
</evidence>
<feature type="compositionally biased region" description="Acidic residues" evidence="1">
    <location>
        <begin position="82"/>
        <end position="93"/>
    </location>
</feature>
<dbReference type="RefSeq" id="WP_183108697.1">
    <property type="nucleotide sequence ID" value="NZ_MCIB01000002.1"/>
</dbReference>
<feature type="compositionally biased region" description="Basic and acidic residues" evidence="1">
    <location>
        <begin position="94"/>
        <end position="106"/>
    </location>
</feature>
<evidence type="ECO:0000256" key="1">
    <source>
        <dbReference type="SAM" id="MobiDB-lite"/>
    </source>
</evidence>
<keyword evidence="2" id="KW-0812">Transmembrane</keyword>
<feature type="region of interest" description="Disordered" evidence="1">
    <location>
        <begin position="55"/>
        <end position="106"/>
    </location>
</feature>
<dbReference type="EMBL" id="MCIB01000002">
    <property type="protein sequence ID" value="RKD34162.1"/>
    <property type="molecule type" value="Genomic_DNA"/>
</dbReference>
<sequence>MKRGKRFLFIVFLLAVGITLFTTGIIKVANSMVAKREYTEEEIREKARELGMIDPNEFITIDEEDNNDHNEKSNDKEVENENKDEEENKEENEIENKEIKNQTEQNKDIKDKENELIEIKIKKGEKSEIIINKLYERGLITNKEEFIALVRKRGDGRNFIYGTYKIKKGTDYETILDILTGKDN</sequence>
<proteinExistence type="predicted"/>
<protein>
    <recommendedName>
        <fullName evidence="5">Aminodeoxychorismate lyase</fullName>
    </recommendedName>
</protein>
<name>A0A419T9K4_9FIRM</name>
<feature type="transmembrane region" description="Helical" evidence="2">
    <location>
        <begin position="7"/>
        <end position="26"/>
    </location>
</feature>
<dbReference type="Proteomes" id="UP000284177">
    <property type="component" value="Unassembled WGS sequence"/>
</dbReference>
<evidence type="ECO:0000256" key="2">
    <source>
        <dbReference type="SAM" id="Phobius"/>
    </source>
</evidence>
<dbReference type="AlphaFoldDB" id="A0A419T9K4"/>
<accession>A0A419T9K4</accession>
<keyword evidence="2" id="KW-1133">Transmembrane helix</keyword>
<gene>
    <name evidence="3" type="ORF">BET03_07685</name>
</gene>
<evidence type="ECO:0008006" key="5">
    <source>
        <dbReference type="Google" id="ProtNLM"/>
    </source>
</evidence>
<evidence type="ECO:0000313" key="3">
    <source>
        <dbReference type="EMBL" id="RKD34162.1"/>
    </source>
</evidence>
<dbReference type="Gene3D" id="3.30.1490.480">
    <property type="entry name" value="Endolytic murein transglycosylase"/>
    <property type="match status" value="1"/>
</dbReference>
<feature type="compositionally biased region" description="Basic and acidic residues" evidence="1">
    <location>
        <begin position="67"/>
        <end position="81"/>
    </location>
</feature>
<keyword evidence="2" id="KW-0472">Membrane</keyword>
<reference evidence="3 4" key="1">
    <citation type="submission" date="2016-08" db="EMBL/GenBank/DDBJ databases">
        <title>Novel Firmicutes and Novel Genomes.</title>
        <authorList>
            <person name="Poppleton D.I."/>
            <person name="Gribaldo S."/>
        </authorList>
    </citation>
    <scope>NUCLEOTIDE SEQUENCE [LARGE SCALE GENOMIC DNA]</scope>
    <source>
        <strain evidence="3 4">CTT3</strain>
    </source>
</reference>
<comment type="caution">
    <text evidence="3">The sequence shown here is derived from an EMBL/GenBank/DDBJ whole genome shotgun (WGS) entry which is preliminary data.</text>
</comment>
<keyword evidence="4" id="KW-1185">Reference proteome</keyword>
<organism evidence="3 4">
    <name type="scientific">Thermohalobacter berrensis</name>
    <dbReference type="NCBI Taxonomy" id="99594"/>
    <lineage>
        <taxon>Bacteria</taxon>
        <taxon>Bacillati</taxon>
        <taxon>Bacillota</taxon>
        <taxon>Tissierellia</taxon>
        <taxon>Tissierellales</taxon>
        <taxon>Thermohalobacteraceae</taxon>
        <taxon>Thermohalobacter</taxon>
    </lineage>
</organism>